<reference evidence="2" key="1">
    <citation type="submission" date="2018-02" db="EMBL/GenBank/DDBJ databases">
        <title>Rhizophora mucronata_Transcriptome.</title>
        <authorList>
            <person name="Meera S.P."/>
            <person name="Sreeshan A."/>
            <person name="Augustine A."/>
        </authorList>
    </citation>
    <scope>NUCLEOTIDE SEQUENCE</scope>
    <source>
        <tissue evidence="2">Leaf</tissue>
    </source>
</reference>
<keyword evidence="1" id="KW-0812">Transmembrane</keyword>
<name>A0A2P2PEM4_RHIMU</name>
<protein>
    <submittedName>
        <fullName evidence="2">Uncharacterized protein</fullName>
    </submittedName>
</protein>
<dbReference type="EMBL" id="GGEC01072655">
    <property type="protein sequence ID" value="MBX53139.1"/>
    <property type="molecule type" value="Transcribed_RNA"/>
</dbReference>
<organism evidence="2">
    <name type="scientific">Rhizophora mucronata</name>
    <name type="common">Asiatic mangrove</name>
    <dbReference type="NCBI Taxonomy" id="61149"/>
    <lineage>
        <taxon>Eukaryota</taxon>
        <taxon>Viridiplantae</taxon>
        <taxon>Streptophyta</taxon>
        <taxon>Embryophyta</taxon>
        <taxon>Tracheophyta</taxon>
        <taxon>Spermatophyta</taxon>
        <taxon>Magnoliopsida</taxon>
        <taxon>eudicotyledons</taxon>
        <taxon>Gunneridae</taxon>
        <taxon>Pentapetalae</taxon>
        <taxon>rosids</taxon>
        <taxon>fabids</taxon>
        <taxon>Malpighiales</taxon>
        <taxon>Rhizophoraceae</taxon>
        <taxon>Rhizophora</taxon>
    </lineage>
</organism>
<evidence type="ECO:0000256" key="1">
    <source>
        <dbReference type="SAM" id="Phobius"/>
    </source>
</evidence>
<sequence>MSIYAFNVFCMCSHIANISLPFIYLLNFSFNL</sequence>
<evidence type="ECO:0000313" key="2">
    <source>
        <dbReference type="EMBL" id="MBX53139.1"/>
    </source>
</evidence>
<keyword evidence="1" id="KW-0472">Membrane</keyword>
<dbReference type="AlphaFoldDB" id="A0A2P2PEM4"/>
<accession>A0A2P2PEM4</accession>
<feature type="transmembrane region" description="Helical" evidence="1">
    <location>
        <begin position="6"/>
        <end position="26"/>
    </location>
</feature>
<keyword evidence="1" id="KW-1133">Transmembrane helix</keyword>
<proteinExistence type="predicted"/>